<evidence type="ECO:0008006" key="2">
    <source>
        <dbReference type="Google" id="ProtNLM"/>
    </source>
</evidence>
<dbReference type="InterPro" id="IPR035979">
    <property type="entry name" value="RBD_domain_sf"/>
</dbReference>
<dbReference type="AlphaFoldDB" id="R7W4L5"/>
<dbReference type="GO" id="GO:0003676">
    <property type="term" value="F:nucleic acid binding"/>
    <property type="evidence" value="ECO:0007669"/>
    <property type="project" value="InterPro"/>
</dbReference>
<dbReference type="SUPFAM" id="SSF54928">
    <property type="entry name" value="RNA-binding domain, RBD"/>
    <property type="match status" value="1"/>
</dbReference>
<proteinExistence type="predicted"/>
<accession>R7W4L5</accession>
<dbReference type="Gene3D" id="1.20.1280.50">
    <property type="match status" value="1"/>
</dbReference>
<protein>
    <recommendedName>
        <fullName evidence="2">RRM domain-containing protein</fullName>
    </recommendedName>
</protein>
<dbReference type="InterPro" id="IPR036047">
    <property type="entry name" value="F-box-like_dom_sf"/>
</dbReference>
<dbReference type="PANTHER" id="PTHR33110">
    <property type="entry name" value="F-BOX/KELCH-REPEAT PROTEIN-RELATED"/>
    <property type="match status" value="1"/>
</dbReference>
<evidence type="ECO:0000313" key="1">
    <source>
        <dbReference type="EnsemblPlants" id="EMT15507"/>
    </source>
</evidence>
<sequence>MRRSRWSDLPVDLLREIAGRLHVAVDLVRFHAVCKPWRSSRDLLSQTTATHLFLPWILAPVVSDSPLKLRCVFSKSGYCAPPTVPLRDWVCSADATALWHHPVVTSHLRPSYYTYLSRSPLIQWEEGRPSGIVYGDGTTFVYSISRVKYLHDTMTRFSAALFCPGDTEWTLVERTLETPWPWSWWSGEFCAAYHGGKILLTVKAKLWHAITPNSNVACDVVVPRLLMPDEHDSYSELSNYVLESRGELLWVSVQIWSRFTYKLAFGSRRFQQFSVSVHAPVGSPISFAVDASLMGGHGGCAYFASTRPDEQYGVFRYSLIDGKTKLVEQLPLGWHNDKCTWVVPRPTIAPIQEIIKGSKLKAPKLQHHQTAPVVTSRIHINHIQRHYEPSFRVLVRNLPITVKDSQLRHFFSKHGKVLSAEEKGEKSVDRLVRALSMLVQTLKEVADGPEKLLWVSKDGWSLEDHVLFLG</sequence>
<reference evidence="1" key="1">
    <citation type="submission" date="2015-06" db="UniProtKB">
        <authorList>
            <consortium name="EnsemblPlants"/>
        </authorList>
    </citation>
    <scope>IDENTIFICATION</scope>
</reference>
<dbReference type="PANTHER" id="PTHR33110:SF134">
    <property type="entry name" value="OS09G0565350 PROTEIN"/>
    <property type="match status" value="1"/>
</dbReference>
<organism evidence="1">
    <name type="scientific">Aegilops tauschii</name>
    <name type="common">Tausch's goatgrass</name>
    <name type="synonym">Aegilops squarrosa</name>
    <dbReference type="NCBI Taxonomy" id="37682"/>
    <lineage>
        <taxon>Eukaryota</taxon>
        <taxon>Viridiplantae</taxon>
        <taxon>Streptophyta</taxon>
        <taxon>Embryophyta</taxon>
        <taxon>Tracheophyta</taxon>
        <taxon>Spermatophyta</taxon>
        <taxon>Magnoliopsida</taxon>
        <taxon>Liliopsida</taxon>
        <taxon>Poales</taxon>
        <taxon>Poaceae</taxon>
        <taxon>BOP clade</taxon>
        <taxon>Pooideae</taxon>
        <taxon>Triticodae</taxon>
        <taxon>Triticeae</taxon>
        <taxon>Triticinae</taxon>
        <taxon>Aegilops</taxon>
    </lineage>
</organism>
<name>R7W4L5_AEGTA</name>
<dbReference type="SUPFAM" id="SSF81383">
    <property type="entry name" value="F-box domain"/>
    <property type="match status" value="1"/>
</dbReference>
<dbReference type="EnsemblPlants" id="EMT15507">
    <property type="protein sequence ID" value="EMT15507"/>
    <property type="gene ID" value="F775_15613"/>
</dbReference>